<dbReference type="RefSeq" id="WP_066395648.1">
    <property type="nucleotide sequence ID" value="NZ_JAGIKZ010000005.1"/>
</dbReference>
<dbReference type="PANTHER" id="PTHR34796:SF1">
    <property type="entry name" value="EXPRESSED PROTEIN"/>
    <property type="match status" value="1"/>
</dbReference>
<dbReference type="Pfam" id="PF03745">
    <property type="entry name" value="DUF309"/>
    <property type="match status" value="1"/>
</dbReference>
<dbReference type="SUPFAM" id="SSF140663">
    <property type="entry name" value="TTHA0068-like"/>
    <property type="match status" value="1"/>
</dbReference>
<dbReference type="InterPro" id="IPR023203">
    <property type="entry name" value="TTHA0068_sf"/>
</dbReference>
<dbReference type="PANTHER" id="PTHR34796">
    <property type="entry name" value="EXPRESSED PROTEIN"/>
    <property type="match status" value="1"/>
</dbReference>
<dbReference type="EMBL" id="JAGIKZ010000005">
    <property type="protein sequence ID" value="MBP2240735.1"/>
    <property type="molecule type" value="Genomic_DNA"/>
</dbReference>
<organism evidence="1 2">
    <name type="scientific">Cytobacillus eiseniae</name>
    <dbReference type="NCBI Taxonomy" id="762947"/>
    <lineage>
        <taxon>Bacteria</taxon>
        <taxon>Bacillati</taxon>
        <taxon>Bacillota</taxon>
        <taxon>Bacilli</taxon>
        <taxon>Bacillales</taxon>
        <taxon>Bacillaceae</taxon>
        <taxon>Cytobacillus</taxon>
    </lineage>
</organism>
<dbReference type="Gene3D" id="1.10.3450.10">
    <property type="entry name" value="TTHA0068-like"/>
    <property type="match status" value="1"/>
</dbReference>
<keyword evidence="1" id="KW-0378">Hydrolase</keyword>
<name>A0ABS4REG1_9BACI</name>
<comment type="caution">
    <text evidence="1">The sequence shown here is derived from an EMBL/GenBank/DDBJ whole genome shotgun (WGS) entry which is preliminary data.</text>
</comment>
<evidence type="ECO:0000313" key="2">
    <source>
        <dbReference type="Proteomes" id="UP001519293"/>
    </source>
</evidence>
<proteinExistence type="predicted"/>
<dbReference type="Proteomes" id="UP001519293">
    <property type="component" value="Unassembled WGS sequence"/>
</dbReference>
<accession>A0ABS4REG1</accession>
<reference evidence="1 2" key="1">
    <citation type="submission" date="2021-03" db="EMBL/GenBank/DDBJ databases">
        <title>Genomic Encyclopedia of Type Strains, Phase IV (KMG-IV): sequencing the most valuable type-strain genomes for metagenomic binning, comparative biology and taxonomic classification.</title>
        <authorList>
            <person name="Goeker M."/>
        </authorList>
    </citation>
    <scope>NUCLEOTIDE SEQUENCE [LARGE SCALE GENOMIC DNA]</scope>
    <source>
        <strain evidence="1 2">DSM 26675</strain>
    </source>
</reference>
<gene>
    <name evidence="1" type="ORF">J2Z40_001294</name>
</gene>
<protein>
    <submittedName>
        <fullName evidence="1">Metal-dependent hydrolase</fullName>
    </submittedName>
</protein>
<keyword evidence="2" id="KW-1185">Reference proteome</keyword>
<dbReference type="GO" id="GO:0016787">
    <property type="term" value="F:hydrolase activity"/>
    <property type="evidence" value="ECO:0007669"/>
    <property type="project" value="UniProtKB-KW"/>
</dbReference>
<dbReference type="InterPro" id="IPR005500">
    <property type="entry name" value="DUF309"/>
</dbReference>
<sequence length="171" mass="20077">MYTNEYIEFLIQFHGKRDYFECHEILEDYWKSVDPKNKQSIWVGLILLAVSNYHHRRGNFSGSERTLAKSISILQKNYKQLSELGLDAESLMNDLHIRQEKISSGEYYISYHMPIQDEALLATCIKQCVERGIKWGVESNLKDLELIHRHSLRDRSMVIQTRLEALNNGTE</sequence>
<evidence type="ECO:0000313" key="1">
    <source>
        <dbReference type="EMBL" id="MBP2240735.1"/>
    </source>
</evidence>